<dbReference type="InterPro" id="IPR039905">
    <property type="entry name" value="CD2BP2/Lin1"/>
</dbReference>
<dbReference type="InterPro" id="IPR035445">
    <property type="entry name" value="GYF-like_dom_sf"/>
</dbReference>
<dbReference type="AlphaFoldDB" id="F0WGR2"/>
<dbReference type="Pfam" id="PF02213">
    <property type="entry name" value="GYF"/>
    <property type="match status" value="1"/>
</dbReference>
<evidence type="ECO:0000259" key="2">
    <source>
        <dbReference type="PROSITE" id="PS50829"/>
    </source>
</evidence>
<feature type="region of interest" description="Disordered" evidence="1">
    <location>
        <begin position="145"/>
        <end position="171"/>
    </location>
</feature>
<evidence type="ECO:0000256" key="1">
    <source>
        <dbReference type="SAM" id="MobiDB-lite"/>
    </source>
</evidence>
<dbReference type="PANTHER" id="PTHR13138:SF3">
    <property type="entry name" value="CD2 ANTIGEN CYTOPLASMIC TAIL-BINDING PROTEIN 2"/>
    <property type="match status" value="1"/>
</dbReference>
<name>F0WGR2_9STRA</name>
<reference evidence="3" key="1">
    <citation type="journal article" date="2011" name="PLoS Biol.">
        <title>Gene gain and loss during evolution of obligate parasitism in the white rust pathogen of Arabidopsis thaliana.</title>
        <authorList>
            <person name="Kemen E."/>
            <person name="Gardiner A."/>
            <person name="Schultz-Larsen T."/>
            <person name="Kemen A.C."/>
            <person name="Balmuth A.L."/>
            <person name="Robert-Seilaniantz A."/>
            <person name="Bailey K."/>
            <person name="Holub E."/>
            <person name="Studholme D.J."/>
            <person name="Maclean D."/>
            <person name="Jones J.D."/>
        </authorList>
    </citation>
    <scope>NUCLEOTIDE SEQUENCE</scope>
</reference>
<dbReference type="EMBL" id="FR824139">
    <property type="protein sequence ID" value="CCA20426.1"/>
    <property type="molecule type" value="Genomic_DNA"/>
</dbReference>
<dbReference type="SMART" id="SM00444">
    <property type="entry name" value="GYF"/>
    <property type="match status" value="1"/>
</dbReference>
<dbReference type="HOGENOM" id="CLU_073734_0_0_1"/>
<dbReference type="GO" id="GO:0005682">
    <property type="term" value="C:U5 snRNP"/>
    <property type="evidence" value="ECO:0007669"/>
    <property type="project" value="InterPro"/>
</dbReference>
<proteinExistence type="predicted"/>
<evidence type="ECO:0000313" key="3">
    <source>
        <dbReference type="EMBL" id="CCA20426.1"/>
    </source>
</evidence>
<protein>
    <submittedName>
        <fullName evidence="3">Uncharacterized protein AlNc14C94G5789</fullName>
    </submittedName>
</protein>
<feature type="compositionally biased region" description="Basic residues" evidence="1">
    <location>
        <begin position="145"/>
        <end position="156"/>
    </location>
</feature>
<accession>F0WGR2</accession>
<dbReference type="Gene3D" id="3.30.1490.40">
    <property type="match status" value="1"/>
</dbReference>
<dbReference type="PROSITE" id="PS50829">
    <property type="entry name" value="GYF"/>
    <property type="match status" value="1"/>
</dbReference>
<organism evidence="3">
    <name type="scientific">Albugo laibachii Nc14</name>
    <dbReference type="NCBI Taxonomy" id="890382"/>
    <lineage>
        <taxon>Eukaryota</taxon>
        <taxon>Sar</taxon>
        <taxon>Stramenopiles</taxon>
        <taxon>Oomycota</taxon>
        <taxon>Peronosporomycetes</taxon>
        <taxon>Albuginales</taxon>
        <taxon>Albuginaceae</taxon>
        <taxon>Albugo</taxon>
    </lineage>
</organism>
<dbReference type="SUPFAM" id="SSF55277">
    <property type="entry name" value="GYF domain"/>
    <property type="match status" value="1"/>
</dbReference>
<feature type="compositionally biased region" description="Basic and acidic residues" evidence="1">
    <location>
        <begin position="157"/>
        <end position="171"/>
    </location>
</feature>
<dbReference type="InterPro" id="IPR003169">
    <property type="entry name" value="GYF"/>
</dbReference>
<feature type="domain" description="GYF" evidence="2">
    <location>
        <begin position="232"/>
        <end position="291"/>
    </location>
</feature>
<reference evidence="3" key="2">
    <citation type="submission" date="2011-02" db="EMBL/GenBank/DDBJ databases">
        <authorList>
            <person name="MacLean D."/>
        </authorList>
    </citation>
    <scope>NUCLEOTIDE SEQUENCE</scope>
</reference>
<gene>
    <name evidence="3" type="primary">AlNc14C94G5789</name>
    <name evidence="3" type="ORF">ALNC14_065690</name>
</gene>
<sequence length="322" mass="37173">MMKNNPKSSDLLARRQINSQVEQKEGEDIITQPDAATMNLKQENTSIGFTSFDMKDEKDDGKFDKNGHFVWNKEENNIQEDAWMEGYTEEQMESARKAHLRRDIREESEESEGLLSVQKAKELLGQLLEPGENVLNALRRLGINRPKRSSGRKRQRLKDDMKKEPLPQTQEEKRRFDLITEAAALLMAHGHVDTYSQLQEEFIQTTVLIETLTKERSQVQASIATIEEPSLETMWEYKGLGNGVIHGPYATSTILQWKQQGYFTGEKSVDMRIVRSQHPKAQQVTEKQASAADEMLEDFEDENYEKATDWQPSDNIDFQQFL</sequence>
<dbReference type="PANTHER" id="PTHR13138">
    <property type="entry name" value="PROTEIN LIN1"/>
    <property type="match status" value="1"/>
</dbReference>